<dbReference type="EMBL" id="CAIX01000041">
    <property type="protein sequence ID" value="CCI42922.1"/>
    <property type="molecule type" value="Genomic_DNA"/>
</dbReference>
<dbReference type="Proteomes" id="UP000053237">
    <property type="component" value="Unassembled WGS sequence"/>
</dbReference>
<comment type="caution">
    <text evidence="1">The sequence shown here is derived from an EMBL/GenBank/DDBJ whole genome shotgun (WGS) entry which is preliminary data.</text>
</comment>
<dbReference type="OrthoDB" id="9973624at2759"/>
<accession>A0A024G9E8</accession>
<keyword evidence="2" id="KW-1185">Reference proteome</keyword>
<name>A0A024G9E8_9STRA</name>
<gene>
    <name evidence="1" type="ORF">BN9_037060</name>
</gene>
<dbReference type="AlphaFoldDB" id="A0A024G9E8"/>
<sequence length="300" mass="34000">MMSALSEEGKNCVTVTRLHWKNHSKYQEIDAEEISGSVQLFCHSAAKYSSGIILVIQVPLLLFTKQDGVHEPFENTVRSVLEKIQKVIADLATVITIKLIQLTYWGEFVPALNAALTATCASFPDSKVILFQSLEVRCDSRAVACLFDHFELEEDLVIGCVLPGHKYTKLDVGVFVPLDGCTSPWNTFAMWNLRLLSKIGFPLICEGIGTDTSTAGVEEVATITLFQTLFPLQSKAKLLELPEAAFKWNTEQWADEKRQKWHDEKMRRKIWRAERQLERFGLVTKGKVLHLPPCVEYRKK</sequence>
<reference evidence="1 2" key="1">
    <citation type="submission" date="2012-05" db="EMBL/GenBank/DDBJ databases">
        <title>Recombination and specialization in a pathogen metapopulation.</title>
        <authorList>
            <person name="Gardiner A."/>
            <person name="Kemen E."/>
            <person name="Schultz-Larsen T."/>
            <person name="MacLean D."/>
            <person name="Van Oosterhout C."/>
            <person name="Jones J.D.G."/>
        </authorList>
    </citation>
    <scope>NUCLEOTIDE SEQUENCE [LARGE SCALE GENOMIC DNA]</scope>
    <source>
        <strain evidence="1 2">Ac Nc2</strain>
    </source>
</reference>
<dbReference type="InParanoid" id="A0A024G9E8"/>
<proteinExistence type="predicted"/>
<evidence type="ECO:0000313" key="2">
    <source>
        <dbReference type="Proteomes" id="UP000053237"/>
    </source>
</evidence>
<evidence type="ECO:0000313" key="1">
    <source>
        <dbReference type="EMBL" id="CCI42922.1"/>
    </source>
</evidence>
<protein>
    <submittedName>
        <fullName evidence="1">Uncharacterized protein</fullName>
    </submittedName>
</protein>
<organism evidence="1 2">
    <name type="scientific">Albugo candida</name>
    <dbReference type="NCBI Taxonomy" id="65357"/>
    <lineage>
        <taxon>Eukaryota</taxon>
        <taxon>Sar</taxon>
        <taxon>Stramenopiles</taxon>
        <taxon>Oomycota</taxon>
        <taxon>Peronosporomycetes</taxon>
        <taxon>Albuginales</taxon>
        <taxon>Albuginaceae</taxon>
        <taxon>Albugo</taxon>
    </lineage>
</organism>